<sequence length="341" mass="38408">MATHTRELGELIAQLTTFLSHHSESTVMRHFLGMPLPEAPSLLNHAILVGIDTEWWEKDPKPTTEIGIVELDASYLQRQAPGVHAENILTKMRVSHARVIPYAHLVNRFKGHGDPEQFDFGQTVFATPTELQMMLIQKFSGRLGQYGNSLRPVIFVGHAVKNDFEKLQESFGINLPNIGSIIKVIDTQSLAKEARIHGTRGPNISLKELVEFFNIKPVNLHSAGNDVAYTMMMAILAPIKNKLYPAATTAFRGKPPALVKGRHIQATVDNVMRIRKFTPTPTWGRRLFCIRCDMDSHVRPDCYSYVTCQICIAHQDPMVRKYAWTHKTNKCIRQETSGESG</sequence>
<dbReference type="OrthoDB" id="5953249at2759"/>
<dbReference type="PANTHER" id="PTHR28083:SF1">
    <property type="entry name" value="GOOD FOR FULL DBP5 ACTIVITY PROTEIN 2"/>
    <property type="match status" value="1"/>
</dbReference>
<name>A0A1Y1Z0E2_9PLEO</name>
<dbReference type="InterPro" id="IPR012337">
    <property type="entry name" value="RNaseH-like_sf"/>
</dbReference>
<dbReference type="STRING" id="1231657.A0A1Y1Z0E2"/>
<dbReference type="Proteomes" id="UP000193144">
    <property type="component" value="Unassembled WGS sequence"/>
</dbReference>
<dbReference type="SUPFAM" id="SSF53098">
    <property type="entry name" value="Ribonuclease H-like"/>
    <property type="match status" value="1"/>
</dbReference>
<dbReference type="GO" id="GO:0003676">
    <property type="term" value="F:nucleic acid binding"/>
    <property type="evidence" value="ECO:0007669"/>
    <property type="project" value="InterPro"/>
</dbReference>
<protein>
    <recommendedName>
        <fullName evidence="1">Gfd2/YDR514C-like C-terminal domain-containing protein</fullName>
    </recommendedName>
</protein>
<evidence type="ECO:0000259" key="1">
    <source>
        <dbReference type="Pfam" id="PF21762"/>
    </source>
</evidence>
<evidence type="ECO:0000313" key="3">
    <source>
        <dbReference type="Proteomes" id="UP000193144"/>
    </source>
</evidence>
<evidence type="ECO:0000313" key="2">
    <source>
        <dbReference type="EMBL" id="ORY03760.1"/>
    </source>
</evidence>
<dbReference type="InterPro" id="IPR036397">
    <property type="entry name" value="RNaseH_sf"/>
</dbReference>
<organism evidence="2 3">
    <name type="scientific">Clohesyomyces aquaticus</name>
    <dbReference type="NCBI Taxonomy" id="1231657"/>
    <lineage>
        <taxon>Eukaryota</taxon>
        <taxon>Fungi</taxon>
        <taxon>Dikarya</taxon>
        <taxon>Ascomycota</taxon>
        <taxon>Pezizomycotina</taxon>
        <taxon>Dothideomycetes</taxon>
        <taxon>Pleosporomycetidae</taxon>
        <taxon>Pleosporales</taxon>
        <taxon>Lindgomycetaceae</taxon>
        <taxon>Clohesyomyces</taxon>
    </lineage>
</organism>
<comment type="caution">
    <text evidence="2">The sequence shown here is derived from an EMBL/GenBank/DDBJ whole genome shotgun (WGS) entry which is preliminary data.</text>
</comment>
<dbReference type="AlphaFoldDB" id="A0A1Y1Z0E2"/>
<dbReference type="EMBL" id="MCFA01000143">
    <property type="protein sequence ID" value="ORY03760.1"/>
    <property type="molecule type" value="Genomic_DNA"/>
</dbReference>
<gene>
    <name evidence="2" type="ORF">BCR34DRAFT_544959</name>
</gene>
<keyword evidence="3" id="KW-1185">Reference proteome</keyword>
<dbReference type="PANTHER" id="PTHR28083">
    <property type="entry name" value="GOOD FOR FULL DBP5 ACTIVITY PROTEIN 2"/>
    <property type="match status" value="1"/>
</dbReference>
<dbReference type="InterPro" id="IPR040151">
    <property type="entry name" value="Gfd2/YDR514C-like"/>
</dbReference>
<reference evidence="2 3" key="1">
    <citation type="submission" date="2016-07" db="EMBL/GenBank/DDBJ databases">
        <title>Pervasive Adenine N6-methylation of Active Genes in Fungi.</title>
        <authorList>
            <consortium name="DOE Joint Genome Institute"/>
            <person name="Mondo S.J."/>
            <person name="Dannebaum R.O."/>
            <person name="Kuo R.C."/>
            <person name="Labutti K."/>
            <person name="Haridas S."/>
            <person name="Kuo A."/>
            <person name="Salamov A."/>
            <person name="Ahrendt S.R."/>
            <person name="Lipzen A."/>
            <person name="Sullivan W."/>
            <person name="Andreopoulos W.B."/>
            <person name="Clum A."/>
            <person name="Lindquist E."/>
            <person name="Daum C."/>
            <person name="Ramamoorthy G.K."/>
            <person name="Gryganskyi A."/>
            <person name="Culley D."/>
            <person name="Magnuson J.K."/>
            <person name="James T.Y."/>
            <person name="O'Malley M.A."/>
            <person name="Stajich J.E."/>
            <person name="Spatafora J.W."/>
            <person name="Visel A."/>
            <person name="Grigoriev I.V."/>
        </authorList>
    </citation>
    <scope>NUCLEOTIDE SEQUENCE [LARGE SCALE GENOMIC DNA]</scope>
    <source>
        <strain evidence="2 3">CBS 115471</strain>
    </source>
</reference>
<feature type="domain" description="Gfd2/YDR514C-like C-terminal" evidence="1">
    <location>
        <begin position="47"/>
        <end position="235"/>
    </location>
</feature>
<proteinExistence type="predicted"/>
<dbReference type="InterPro" id="IPR048519">
    <property type="entry name" value="Gfd2/YDR514C-like_C"/>
</dbReference>
<dbReference type="Gene3D" id="3.30.420.10">
    <property type="entry name" value="Ribonuclease H-like superfamily/Ribonuclease H"/>
    <property type="match status" value="1"/>
</dbReference>
<dbReference type="GO" id="GO:0005634">
    <property type="term" value="C:nucleus"/>
    <property type="evidence" value="ECO:0007669"/>
    <property type="project" value="TreeGrafter"/>
</dbReference>
<dbReference type="Pfam" id="PF21762">
    <property type="entry name" value="DEDDh_C"/>
    <property type="match status" value="1"/>
</dbReference>
<accession>A0A1Y1Z0E2</accession>